<dbReference type="SUPFAM" id="SSF52540">
    <property type="entry name" value="P-loop containing nucleoside triphosphate hydrolases"/>
    <property type="match status" value="1"/>
</dbReference>
<dbReference type="InterPro" id="IPR050625">
    <property type="entry name" value="ParA/MinD_ATPase"/>
</dbReference>
<evidence type="ECO:0000313" key="5">
    <source>
        <dbReference type="Proteomes" id="UP001172911"/>
    </source>
</evidence>
<dbReference type="EMBL" id="JARPTC010000021">
    <property type="protein sequence ID" value="MDO7788383.1"/>
    <property type="molecule type" value="Genomic_DNA"/>
</dbReference>
<dbReference type="GO" id="GO:0005829">
    <property type="term" value="C:cytosol"/>
    <property type="evidence" value="ECO:0007669"/>
    <property type="project" value="TreeGrafter"/>
</dbReference>
<dbReference type="PIRSF" id="PIRSF003092">
    <property type="entry name" value="MinD"/>
    <property type="match status" value="1"/>
</dbReference>
<dbReference type="RefSeq" id="WP_304544272.1">
    <property type="nucleotide sequence ID" value="NZ_JARPTC010000021.1"/>
</dbReference>
<organism evidence="4 5">
    <name type="scientific">Desulforamulus aquiferis</name>
    <dbReference type="NCBI Taxonomy" id="1397668"/>
    <lineage>
        <taxon>Bacteria</taxon>
        <taxon>Bacillati</taxon>
        <taxon>Bacillota</taxon>
        <taxon>Clostridia</taxon>
        <taxon>Eubacteriales</taxon>
        <taxon>Peptococcaceae</taxon>
        <taxon>Desulforamulus</taxon>
    </lineage>
</organism>
<reference evidence="4" key="1">
    <citation type="journal article" date="2023" name="J. Hazard. Mater.">
        <title>Anaerobic biodegradation of pyrene and benzo[a]pyrene by a new sulfate-reducing Desulforamulus aquiferis strain DSA.</title>
        <authorList>
            <person name="Zhang Z."/>
            <person name="Sun J."/>
            <person name="Gong X."/>
            <person name="Wang C."/>
            <person name="Wang H."/>
        </authorList>
    </citation>
    <scope>NUCLEOTIDE SEQUENCE</scope>
    <source>
        <strain evidence="4">DSA</strain>
    </source>
</reference>
<evidence type="ECO:0000313" key="4">
    <source>
        <dbReference type="EMBL" id="MDO7788383.1"/>
    </source>
</evidence>
<dbReference type="Proteomes" id="UP001172911">
    <property type="component" value="Unassembled WGS sequence"/>
</dbReference>
<evidence type="ECO:0000256" key="2">
    <source>
        <dbReference type="ARBA" id="ARBA00022840"/>
    </source>
</evidence>
<dbReference type="AlphaFoldDB" id="A0AAW7ZGJ7"/>
<dbReference type="CDD" id="cd02038">
    <property type="entry name" value="FlhG-like"/>
    <property type="match status" value="1"/>
</dbReference>
<proteinExistence type="predicted"/>
<dbReference type="PANTHER" id="PTHR43384">
    <property type="entry name" value="SEPTUM SITE-DETERMINING PROTEIN MIND HOMOLOG, CHLOROPLASTIC-RELATED"/>
    <property type="match status" value="1"/>
</dbReference>
<dbReference type="InterPro" id="IPR027417">
    <property type="entry name" value="P-loop_NTPase"/>
</dbReference>
<dbReference type="Gene3D" id="3.40.50.300">
    <property type="entry name" value="P-loop containing nucleotide triphosphate hydrolases"/>
    <property type="match status" value="1"/>
</dbReference>
<dbReference type="GO" id="GO:0051782">
    <property type="term" value="P:negative regulation of cell division"/>
    <property type="evidence" value="ECO:0007669"/>
    <property type="project" value="TreeGrafter"/>
</dbReference>
<gene>
    <name evidence="4" type="ORF">P6N53_14240</name>
</gene>
<keyword evidence="2" id="KW-0067">ATP-binding</keyword>
<keyword evidence="1" id="KW-0547">Nucleotide-binding</keyword>
<protein>
    <submittedName>
        <fullName evidence="4">MinD/ParA family protein</fullName>
    </submittedName>
</protein>
<dbReference type="GO" id="GO:0005524">
    <property type="term" value="F:ATP binding"/>
    <property type="evidence" value="ECO:0007669"/>
    <property type="project" value="UniProtKB-KW"/>
</dbReference>
<accession>A0AAW7ZGJ7</accession>
<evidence type="ECO:0000256" key="1">
    <source>
        <dbReference type="ARBA" id="ARBA00022741"/>
    </source>
</evidence>
<dbReference type="InterPro" id="IPR025501">
    <property type="entry name" value="MinD_FleN"/>
</dbReference>
<reference evidence="4" key="2">
    <citation type="submission" date="2023-03" db="EMBL/GenBank/DDBJ databases">
        <authorList>
            <person name="Zhang Z."/>
        </authorList>
    </citation>
    <scope>NUCLEOTIDE SEQUENCE</scope>
    <source>
        <strain evidence="4">DSA</strain>
    </source>
</reference>
<feature type="domain" description="AAA" evidence="3">
    <location>
        <begin position="21"/>
        <end position="179"/>
    </location>
</feature>
<dbReference type="InterPro" id="IPR025669">
    <property type="entry name" value="AAA_dom"/>
</dbReference>
<name>A0AAW7ZGJ7_9FIRM</name>
<dbReference type="InterPro" id="IPR033875">
    <property type="entry name" value="FlhG"/>
</dbReference>
<keyword evidence="5" id="KW-1185">Reference proteome</keyword>
<evidence type="ECO:0000259" key="3">
    <source>
        <dbReference type="Pfam" id="PF13614"/>
    </source>
</evidence>
<comment type="caution">
    <text evidence="4">The sequence shown here is derived from an EMBL/GenBank/DDBJ whole genome shotgun (WGS) entry which is preliminary data.</text>
</comment>
<dbReference type="Pfam" id="PF13614">
    <property type="entry name" value="AAA_31"/>
    <property type="match status" value="1"/>
</dbReference>
<dbReference type="GO" id="GO:0009898">
    <property type="term" value="C:cytoplasmic side of plasma membrane"/>
    <property type="evidence" value="ECO:0007669"/>
    <property type="project" value="TreeGrafter"/>
</dbReference>
<sequence length="283" mass="30541">MRSPKVNYKAFFSNAEPGGARVIAVASGKGGVGKTNLVVNLAIELNRQGNRVAVFDADLGMANVEVLLGIVPKYTLYDYLFNGNTIEEIMSTSPQGIQVISGGSGLVELANLDPKSRKRLGQGLLELDNKYDYVLVDTGAGISKTVLGFVASADEVIVVVTPEPTSLTDAYGLIKVLSKYNIHNEVMVVINRAEDEREAKGTYQRLETAANRFLDIKLVNLGYLPEDSSVVKAVKNQLPYTLMSPSSKVAKSMAKVAQLLVTGKDSEQSGVKGFFGKLMRLFS</sequence>
<dbReference type="PANTHER" id="PTHR43384:SF4">
    <property type="entry name" value="CELLULOSE BIOSYNTHESIS PROTEIN BCSQ-RELATED"/>
    <property type="match status" value="1"/>
</dbReference>
<dbReference type="GO" id="GO:0016887">
    <property type="term" value="F:ATP hydrolysis activity"/>
    <property type="evidence" value="ECO:0007669"/>
    <property type="project" value="TreeGrafter"/>
</dbReference>